<dbReference type="Proteomes" id="UP001274830">
    <property type="component" value="Unassembled WGS sequence"/>
</dbReference>
<feature type="compositionally biased region" description="Polar residues" evidence="1">
    <location>
        <begin position="446"/>
        <end position="467"/>
    </location>
</feature>
<accession>A0AAE1BZX5</accession>
<protein>
    <submittedName>
        <fullName evidence="2">Uncharacterized protein</fullName>
    </submittedName>
</protein>
<evidence type="ECO:0000313" key="2">
    <source>
        <dbReference type="EMBL" id="KAK3673568.1"/>
    </source>
</evidence>
<feature type="compositionally biased region" description="Polar residues" evidence="1">
    <location>
        <begin position="37"/>
        <end position="52"/>
    </location>
</feature>
<organism evidence="2 3">
    <name type="scientific">Recurvomyces mirabilis</name>
    <dbReference type="NCBI Taxonomy" id="574656"/>
    <lineage>
        <taxon>Eukaryota</taxon>
        <taxon>Fungi</taxon>
        <taxon>Dikarya</taxon>
        <taxon>Ascomycota</taxon>
        <taxon>Pezizomycotina</taxon>
        <taxon>Dothideomycetes</taxon>
        <taxon>Dothideomycetidae</taxon>
        <taxon>Mycosphaerellales</taxon>
        <taxon>Teratosphaeriaceae</taxon>
        <taxon>Recurvomyces</taxon>
    </lineage>
</organism>
<keyword evidence="3" id="KW-1185">Reference proteome</keyword>
<dbReference type="EMBL" id="JAUTXT010000024">
    <property type="protein sequence ID" value="KAK3673568.1"/>
    <property type="molecule type" value="Genomic_DNA"/>
</dbReference>
<evidence type="ECO:0000256" key="1">
    <source>
        <dbReference type="SAM" id="MobiDB-lite"/>
    </source>
</evidence>
<feature type="compositionally biased region" description="Basic and acidic residues" evidence="1">
    <location>
        <begin position="427"/>
        <end position="442"/>
    </location>
</feature>
<name>A0AAE1BZX5_9PEZI</name>
<reference evidence="2" key="1">
    <citation type="submission" date="2023-07" db="EMBL/GenBank/DDBJ databases">
        <title>Black Yeasts Isolated from many extreme environments.</title>
        <authorList>
            <person name="Coleine C."/>
            <person name="Stajich J.E."/>
            <person name="Selbmann L."/>
        </authorList>
    </citation>
    <scope>NUCLEOTIDE SEQUENCE</scope>
    <source>
        <strain evidence="2">CCFEE 5485</strain>
    </source>
</reference>
<feature type="region of interest" description="Disordered" evidence="1">
    <location>
        <begin position="427"/>
        <end position="481"/>
    </location>
</feature>
<evidence type="ECO:0000313" key="3">
    <source>
        <dbReference type="Proteomes" id="UP001274830"/>
    </source>
</evidence>
<dbReference type="AlphaFoldDB" id="A0AAE1BZX5"/>
<sequence length="562" mass="62327">MPNPQPLSYQSGSYDNPPSSETSTPRTRREGLHRAIRNTSFLAREAGNNSMSDQDRRPRSTLLSPINRRRYRSPSNAWESPRDTPETSDSAQGRRSKRRKLDGEDGAVTSTPAIKYGHFGQVEPGTLKLDLISCDGGEHVDPRSPGLYLGVKNVLQHNKSVYCSERPTANIILKHADDTVFDLEKLHIVAPEHGFTAPVREGLVYVAMTLKDLEPYLEPPPHARRAAPQRYPSPRRQRRYMNTLRQSPERLTLSDALRDPHIDAALGRRGTDYARAADSAHDLAQAEETYYGTDFGFGREEAEAHCEIPSLDNTTATEPNSNIILGHDDDDDSPSPITILSDEDAGPEEISSQEVLDFRQSRLRLMRRRHELELLDREEERWTAGFPPPPPPPHRNDALREESAAAGGRRTNMPALRARAQELWERHTTGRRGGDPHPESPAHDLVSSNANGYTTTSLPATHMSTTESRTHHPSRPRTEIKDPNVTHAHFSIKPGKHKVTLHFDPGVSGQFILVRVWADGGPAGFVGGFGGCGGGRSRNVDVQSIIAKGFGGCKFFPARGVR</sequence>
<gene>
    <name evidence="2" type="ORF">LTR78_006472</name>
</gene>
<feature type="compositionally biased region" description="Basic and acidic residues" evidence="1">
    <location>
        <begin position="394"/>
        <end position="403"/>
    </location>
</feature>
<feature type="region of interest" description="Disordered" evidence="1">
    <location>
        <begin position="1"/>
        <end position="117"/>
    </location>
</feature>
<feature type="compositionally biased region" description="Polar residues" evidence="1">
    <location>
        <begin position="1"/>
        <end position="25"/>
    </location>
</feature>
<comment type="caution">
    <text evidence="2">The sequence shown here is derived from an EMBL/GenBank/DDBJ whole genome shotgun (WGS) entry which is preliminary data.</text>
</comment>
<proteinExistence type="predicted"/>
<feature type="region of interest" description="Disordered" evidence="1">
    <location>
        <begin position="381"/>
        <end position="414"/>
    </location>
</feature>